<protein>
    <submittedName>
        <fullName evidence="1">Uncharacterized protein</fullName>
    </submittedName>
</protein>
<comment type="caution">
    <text evidence="1">The sequence shown here is derived from an EMBL/GenBank/DDBJ whole genome shotgun (WGS) entry which is preliminary data.</text>
</comment>
<evidence type="ECO:0000313" key="1">
    <source>
        <dbReference type="EMBL" id="CAK9054477.1"/>
    </source>
</evidence>
<proteinExistence type="predicted"/>
<evidence type="ECO:0000313" key="2">
    <source>
        <dbReference type="Proteomes" id="UP001642464"/>
    </source>
</evidence>
<dbReference type="EMBL" id="CAXAMM010023969">
    <property type="protein sequence ID" value="CAK9054477.1"/>
    <property type="molecule type" value="Genomic_DNA"/>
</dbReference>
<accession>A0ABP0MSK7</accession>
<organism evidence="1 2">
    <name type="scientific">Durusdinium trenchii</name>
    <dbReference type="NCBI Taxonomy" id="1381693"/>
    <lineage>
        <taxon>Eukaryota</taxon>
        <taxon>Sar</taxon>
        <taxon>Alveolata</taxon>
        <taxon>Dinophyceae</taxon>
        <taxon>Suessiales</taxon>
        <taxon>Symbiodiniaceae</taxon>
        <taxon>Durusdinium</taxon>
    </lineage>
</organism>
<sequence>MTEQGYGIILTETMAKYGPYLEVIGPAARVIAQVHSLKLKVQAVHPLVQSATSADQLHLHHTFLRNAIDEAKSVGVQLAPDADNMHSVRLVTALAESMEWAELARVLSVGLEGKEESTVAEIRSRGILHATESIMRSPVVVGDSTVQKQNMVGLEKLSRLQSLLEEISKSDDLQKGQSLEALRSELGHLGTFVKETIEQGTDLTRDVKEVECARTILTAKNSVLLKVMGCLPGLDYACLVIVAGSGLKLVDQLTSLTPEELLQKDGKVTLPDQSKWADLASKTNIVTASASAPFQEKCADKIAKINGKQKSLAHGLLRSLIQAIAISHPKALAAMDSVLRCYSNWSAKVDWSSHVLALQAVVDANLRLLLSFDVKGVWGGEAGASFEKEIERMMNLFQVCLTAGHWMLLGWGFKT</sequence>
<dbReference type="Proteomes" id="UP001642464">
    <property type="component" value="Unassembled WGS sequence"/>
</dbReference>
<gene>
    <name evidence="1" type="ORF">SCF082_LOCUS29568</name>
</gene>
<keyword evidence="2" id="KW-1185">Reference proteome</keyword>
<reference evidence="1 2" key="1">
    <citation type="submission" date="2024-02" db="EMBL/GenBank/DDBJ databases">
        <authorList>
            <person name="Chen Y."/>
            <person name="Shah S."/>
            <person name="Dougan E. K."/>
            <person name="Thang M."/>
            <person name="Chan C."/>
        </authorList>
    </citation>
    <scope>NUCLEOTIDE SEQUENCE [LARGE SCALE GENOMIC DNA]</scope>
</reference>
<name>A0ABP0MSK7_9DINO</name>